<keyword evidence="20" id="KW-1185">Reference proteome</keyword>
<feature type="region of interest" description="Disordered" evidence="16">
    <location>
        <begin position="55"/>
        <end position="107"/>
    </location>
</feature>
<dbReference type="InterPro" id="IPR037066">
    <property type="entry name" value="Plug_dom_sf"/>
</dbReference>
<evidence type="ECO:0000256" key="2">
    <source>
        <dbReference type="ARBA" id="ARBA00009810"/>
    </source>
</evidence>
<evidence type="ECO:0000256" key="8">
    <source>
        <dbReference type="ARBA" id="ARBA00023004"/>
    </source>
</evidence>
<dbReference type="Pfam" id="PF07715">
    <property type="entry name" value="Plug"/>
    <property type="match status" value="1"/>
</dbReference>
<feature type="compositionally biased region" description="Low complexity" evidence="16">
    <location>
        <begin position="55"/>
        <end position="72"/>
    </location>
</feature>
<evidence type="ECO:0000256" key="11">
    <source>
        <dbReference type="ARBA" id="ARBA00023136"/>
    </source>
</evidence>
<sequence length="783" mass="85722">MRPCVAQPSFQNARTYLLAGWGGILKSRDLFRIAALATVSILALWPQSTFAQSSSSAQSGAQSLPPVVVASPEARRRAASPERRQTRRATQTAQSNRPQPQRGVGFVENPRGAVQGYVAGRSMAGTKTNTPIMETPQSLSVIGSEQIRDQKPGKFDEILRYSPGVIAGTFGADTRNDWFLIRGFKSDDVGLFLDGLQLFYTSYASWKLQPFNMERVEVLRGPSAVLYGGSSPSGIVNAVSKAPPVEPIRYLETGVNNLGNAYFSFDVGGPVATPAENGKVFYRVVGQVQNGGTQVDFTPDNNYFIAPSVTYKPDADTTFTVLASASKQDTRGINFLPYVGTVTDAPFGRIPTKLFVGDPSVDTFKREQEMIGYRFEKNLTDNFTFRQNARFAHVDVTYRGLIGNGYANLATGDIARYNWYAKNTANQANLDNQLEYRFDTGPLEHTMLFGVDLRSYRIDDYQIFDFGGVPPINALNPSYGVGDIPFSTAPFRNFLLTQQQLGTYIQDQIKFGSFTLVLSGRNDWVSTSQGDRPTGATQINREDSKFSGRAGLIYNFDNGLAPYVAYATSYNPVIGVNSSNQLLLPETGEQAEVGLKFRPNGFNGHFGIAVFDLKRQNVLTTDPNSVPPNLQTQTGEVTSRGLELEAVANVAPGLKMVGAFTTYDLFNSKHTDAALLGRTPTNTPQQVGSVWTDYTFQEGPLTGFGFGGGVRYIGPSFANDANTLVVPSVVLGDAAIHYEWQNWRAALNFINVTDEIYVASCASPTSCFYGDRRRVTASLAYKW</sequence>
<dbReference type="GO" id="GO:0015344">
    <property type="term" value="F:siderophore uptake transmembrane transporter activity"/>
    <property type="evidence" value="ECO:0007669"/>
    <property type="project" value="TreeGrafter"/>
</dbReference>
<evidence type="ECO:0000256" key="5">
    <source>
        <dbReference type="ARBA" id="ARBA00022496"/>
    </source>
</evidence>
<keyword evidence="7" id="KW-0732">Signal</keyword>
<evidence type="ECO:0000256" key="10">
    <source>
        <dbReference type="ARBA" id="ARBA00023077"/>
    </source>
</evidence>
<name>A0A7Y4GRE7_9BRAD</name>
<dbReference type="Pfam" id="PF00593">
    <property type="entry name" value="TonB_dep_Rec_b-barrel"/>
    <property type="match status" value="1"/>
</dbReference>
<protein>
    <submittedName>
        <fullName evidence="19">TonB-dependent siderophore receptor</fullName>
    </submittedName>
</protein>
<dbReference type="GO" id="GO:0015891">
    <property type="term" value="P:siderophore transport"/>
    <property type="evidence" value="ECO:0007669"/>
    <property type="project" value="InterPro"/>
</dbReference>
<evidence type="ECO:0000256" key="4">
    <source>
        <dbReference type="ARBA" id="ARBA00022452"/>
    </source>
</evidence>
<organism evidence="19 20">
    <name type="scientific">Bradyrhizobium australiense</name>
    <dbReference type="NCBI Taxonomy" id="2721161"/>
    <lineage>
        <taxon>Bacteria</taxon>
        <taxon>Pseudomonadati</taxon>
        <taxon>Pseudomonadota</taxon>
        <taxon>Alphaproteobacteria</taxon>
        <taxon>Hyphomicrobiales</taxon>
        <taxon>Nitrobacteraceae</taxon>
        <taxon>Bradyrhizobium</taxon>
    </lineage>
</organism>
<keyword evidence="5" id="KW-0410">Iron transport</keyword>
<evidence type="ECO:0000313" key="19">
    <source>
        <dbReference type="EMBL" id="NOJ40608.1"/>
    </source>
</evidence>
<evidence type="ECO:0000256" key="14">
    <source>
        <dbReference type="PROSITE-ProRule" id="PRU01360"/>
    </source>
</evidence>
<dbReference type="Proteomes" id="UP000544122">
    <property type="component" value="Unassembled WGS sequence"/>
</dbReference>
<dbReference type="FunFam" id="2.170.130.10:FF:000001">
    <property type="entry name" value="Catecholate siderophore TonB-dependent receptor"/>
    <property type="match status" value="1"/>
</dbReference>
<dbReference type="Gene3D" id="2.170.130.10">
    <property type="entry name" value="TonB-dependent receptor, plug domain"/>
    <property type="match status" value="1"/>
</dbReference>
<dbReference type="PANTHER" id="PTHR32552:SF68">
    <property type="entry name" value="FERRICHROME OUTER MEMBRANE TRANSPORTER_PHAGE RECEPTOR"/>
    <property type="match status" value="1"/>
</dbReference>
<comment type="similarity">
    <text evidence="2 14 15">Belongs to the TonB-dependent receptor family.</text>
</comment>
<dbReference type="PROSITE" id="PS52016">
    <property type="entry name" value="TONB_DEPENDENT_REC_3"/>
    <property type="match status" value="1"/>
</dbReference>
<evidence type="ECO:0000259" key="18">
    <source>
        <dbReference type="Pfam" id="PF07715"/>
    </source>
</evidence>
<proteinExistence type="inferred from homology"/>
<evidence type="ECO:0000256" key="9">
    <source>
        <dbReference type="ARBA" id="ARBA00023065"/>
    </source>
</evidence>
<gene>
    <name evidence="19" type="ORF">HCN58_13540</name>
</gene>
<dbReference type="EMBL" id="JAAVLX010000004">
    <property type="protein sequence ID" value="NOJ40608.1"/>
    <property type="molecule type" value="Genomic_DNA"/>
</dbReference>
<comment type="caution">
    <text evidence="19">The sequence shown here is derived from an EMBL/GenBank/DDBJ whole genome shotgun (WGS) entry which is preliminary data.</text>
</comment>
<dbReference type="GO" id="GO:0009279">
    <property type="term" value="C:cell outer membrane"/>
    <property type="evidence" value="ECO:0007669"/>
    <property type="project" value="UniProtKB-SubCell"/>
</dbReference>
<keyword evidence="11 14" id="KW-0472">Membrane</keyword>
<keyword evidence="4 14" id="KW-1134">Transmembrane beta strand</keyword>
<dbReference type="AlphaFoldDB" id="A0A7Y4GRE7"/>
<dbReference type="InterPro" id="IPR000531">
    <property type="entry name" value="Beta-barrel_TonB"/>
</dbReference>
<evidence type="ECO:0000259" key="17">
    <source>
        <dbReference type="Pfam" id="PF00593"/>
    </source>
</evidence>
<evidence type="ECO:0000256" key="13">
    <source>
        <dbReference type="ARBA" id="ARBA00023237"/>
    </source>
</evidence>
<evidence type="ECO:0000256" key="12">
    <source>
        <dbReference type="ARBA" id="ARBA00023170"/>
    </source>
</evidence>
<evidence type="ECO:0000256" key="3">
    <source>
        <dbReference type="ARBA" id="ARBA00022448"/>
    </source>
</evidence>
<keyword evidence="8" id="KW-0408">Iron</keyword>
<keyword evidence="13 14" id="KW-0998">Cell outer membrane</keyword>
<dbReference type="InterPro" id="IPR012910">
    <property type="entry name" value="Plug_dom"/>
</dbReference>
<keyword evidence="10 15" id="KW-0798">TonB box</keyword>
<accession>A0A7Y4GRE7</accession>
<evidence type="ECO:0000256" key="6">
    <source>
        <dbReference type="ARBA" id="ARBA00022692"/>
    </source>
</evidence>
<dbReference type="NCBIfam" id="TIGR01783">
    <property type="entry name" value="TonB-siderophor"/>
    <property type="match status" value="1"/>
</dbReference>
<dbReference type="InterPro" id="IPR036942">
    <property type="entry name" value="Beta-barrel_TonB_sf"/>
</dbReference>
<evidence type="ECO:0000313" key="20">
    <source>
        <dbReference type="Proteomes" id="UP000544122"/>
    </source>
</evidence>
<feature type="domain" description="TonB-dependent receptor-like beta-barrel" evidence="17">
    <location>
        <begin position="326"/>
        <end position="752"/>
    </location>
</feature>
<feature type="compositionally biased region" description="Basic and acidic residues" evidence="16">
    <location>
        <begin position="73"/>
        <end position="84"/>
    </location>
</feature>
<dbReference type="Gene3D" id="2.40.170.20">
    <property type="entry name" value="TonB-dependent receptor, beta-barrel domain"/>
    <property type="match status" value="1"/>
</dbReference>
<keyword evidence="9" id="KW-0406">Ion transport</keyword>
<dbReference type="InterPro" id="IPR010105">
    <property type="entry name" value="TonB_sidphr_rcpt"/>
</dbReference>
<evidence type="ECO:0000256" key="1">
    <source>
        <dbReference type="ARBA" id="ARBA00004571"/>
    </source>
</evidence>
<reference evidence="19 20" key="1">
    <citation type="submission" date="2020-03" db="EMBL/GenBank/DDBJ databases">
        <title>Bradyrhizobium diversity isolated from nodules of Indigofera sp.</title>
        <authorList>
            <person name="Klepa M."/>
            <person name="Helene L."/>
            <person name="Hungria M."/>
        </authorList>
    </citation>
    <scope>NUCLEOTIDE SEQUENCE [LARGE SCALE GENOMIC DNA]</scope>
    <source>
        <strain evidence="19 20">WSM 1791</strain>
    </source>
</reference>
<dbReference type="SUPFAM" id="SSF56935">
    <property type="entry name" value="Porins"/>
    <property type="match status" value="1"/>
</dbReference>
<dbReference type="PANTHER" id="PTHR32552">
    <property type="entry name" value="FERRICHROME IRON RECEPTOR-RELATED"/>
    <property type="match status" value="1"/>
</dbReference>
<evidence type="ECO:0000256" key="7">
    <source>
        <dbReference type="ARBA" id="ARBA00022729"/>
    </source>
</evidence>
<keyword evidence="6 14" id="KW-0812">Transmembrane</keyword>
<evidence type="ECO:0000256" key="15">
    <source>
        <dbReference type="RuleBase" id="RU003357"/>
    </source>
</evidence>
<dbReference type="GO" id="GO:0038023">
    <property type="term" value="F:signaling receptor activity"/>
    <property type="evidence" value="ECO:0007669"/>
    <property type="project" value="InterPro"/>
</dbReference>
<dbReference type="CDD" id="cd01347">
    <property type="entry name" value="ligand_gated_channel"/>
    <property type="match status" value="1"/>
</dbReference>
<comment type="subcellular location">
    <subcellularLocation>
        <location evidence="1 14">Cell outer membrane</location>
        <topology evidence="1 14">Multi-pass membrane protein</topology>
    </subcellularLocation>
</comment>
<feature type="domain" description="TonB-dependent receptor plug" evidence="18">
    <location>
        <begin position="132"/>
        <end position="235"/>
    </location>
</feature>
<dbReference type="InterPro" id="IPR039426">
    <property type="entry name" value="TonB-dep_rcpt-like"/>
</dbReference>
<keyword evidence="12 19" id="KW-0675">Receptor</keyword>
<keyword evidence="3 14" id="KW-0813">Transport</keyword>
<evidence type="ECO:0000256" key="16">
    <source>
        <dbReference type="SAM" id="MobiDB-lite"/>
    </source>
</evidence>